<keyword evidence="3 8" id="KW-0028">Amino-acid biosynthesis</keyword>
<evidence type="ECO:0000256" key="4">
    <source>
        <dbReference type="ARBA" id="ARBA00022822"/>
    </source>
</evidence>
<evidence type="ECO:0000256" key="8">
    <source>
        <dbReference type="HAMAP-Rule" id="MF_00131"/>
    </source>
</evidence>
<evidence type="ECO:0000256" key="9">
    <source>
        <dbReference type="RuleBase" id="RU003662"/>
    </source>
</evidence>
<dbReference type="PANTHER" id="PTHR43406:SF1">
    <property type="entry name" value="TRYPTOPHAN SYNTHASE ALPHA CHAIN, CHLOROPLASTIC"/>
    <property type="match status" value="1"/>
</dbReference>
<name>A0A383U2P7_9FLAO</name>
<evidence type="ECO:0000256" key="3">
    <source>
        <dbReference type="ARBA" id="ARBA00022605"/>
    </source>
</evidence>
<gene>
    <name evidence="8 10" type="primary">trpA</name>
    <name evidence="10" type="ORF">SAMEA104719789_01622</name>
</gene>
<feature type="active site" description="Proton acceptor" evidence="8">
    <location>
        <position position="45"/>
    </location>
</feature>
<evidence type="ECO:0000313" key="11">
    <source>
        <dbReference type="Proteomes" id="UP000262142"/>
    </source>
</evidence>
<dbReference type="NCBIfam" id="TIGR00262">
    <property type="entry name" value="trpA"/>
    <property type="match status" value="1"/>
</dbReference>
<reference evidence="10 11" key="1">
    <citation type="submission" date="2018-09" db="EMBL/GenBank/DDBJ databases">
        <authorList>
            <consortium name="Pathogen Informatics"/>
        </authorList>
    </citation>
    <scope>NUCLEOTIDE SEQUENCE [LARGE SCALE GENOMIC DNA]</scope>
    <source>
        <strain evidence="10 11">OH-22767</strain>
    </source>
</reference>
<protein>
    <recommendedName>
        <fullName evidence="8">Tryptophan synthase alpha chain</fullName>
        <ecNumber evidence="8">4.2.1.20</ecNumber>
    </recommendedName>
</protein>
<dbReference type="GO" id="GO:0004834">
    <property type="term" value="F:tryptophan synthase activity"/>
    <property type="evidence" value="ECO:0007669"/>
    <property type="project" value="UniProtKB-UniRule"/>
</dbReference>
<dbReference type="Proteomes" id="UP000262142">
    <property type="component" value="Unassembled WGS sequence"/>
</dbReference>
<evidence type="ECO:0000256" key="1">
    <source>
        <dbReference type="ARBA" id="ARBA00004733"/>
    </source>
</evidence>
<keyword evidence="11" id="KW-1185">Reference proteome</keyword>
<evidence type="ECO:0000256" key="7">
    <source>
        <dbReference type="ARBA" id="ARBA00049047"/>
    </source>
</evidence>
<dbReference type="PANTHER" id="PTHR43406">
    <property type="entry name" value="TRYPTOPHAN SYNTHASE, ALPHA CHAIN"/>
    <property type="match status" value="1"/>
</dbReference>
<evidence type="ECO:0000256" key="6">
    <source>
        <dbReference type="ARBA" id="ARBA00023239"/>
    </source>
</evidence>
<dbReference type="OrthoDB" id="9804578at2"/>
<comment type="catalytic activity">
    <reaction evidence="7 8">
        <text>(1S,2R)-1-C-(indol-3-yl)glycerol 3-phosphate + L-serine = D-glyceraldehyde 3-phosphate + L-tryptophan + H2O</text>
        <dbReference type="Rhea" id="RHEA:10532"/>
        <dbReference type="ChEBI" id="CHEBI:15377"/>
        <dbReference type="ChEBI" id="CHEBI:33384"/>
        <dbReference type="ChEBI" id="CHEBI:57912"/>
        <dbReference type="ChEBI" id="CHEBI:58866"/>
        <dbReference type="ChEBI" id="CHEBI:59776"/>
        <dbReference type="EC" id="4.2.1.20"/>
    </reaction>
</comment>
<comment type="function">
    <text evidence="8">The alpha subunit is responsible for the aldol cleavage of indoleglycerol phosphate to indole and glyceraldehyde 3-phosphate.</text>
</comment>
<evidence type="ECO:0000256" key="2">
    <source>
        <dbReference type="ARBA" id="ARBA00011270"/>
    </source>
</evidence>
<dbReference type="Pfam" id="PF00290">
    <property type="entry name" value="Trp_syntA"/>
    <property type="match status" value="1"/>
</dbReference>
<comment type="similarity">
    <text evidence="8 9">Belongs to the TrpA family.</text>
</comment>
<dbReference type="InterPro" id="IPR011060">
    <property type="entry name" value="RibuloseP-bd_barrel"/>
</dbReference>
<organism evidence="10 11">
    <name type="scientific">Candidatus Ornithobacterium hominis</name>
    <dbReference type="NCBI Taxonomy" id="2497989"/>
    <lineage>
        <taxon>Bacteria</taxon>
        <taxon>Pseudomonadati</taxon>
        <taxon>Bacteroidota</taxon>
        <taxon>Flavobacteriia</taxon>
        <taxon>Flavobacteriales</taxon>
        <taxon>Weeksellaceae</taxon>
        <taxon>Ornithobacterium</taxon>
    </lineage>
</organism>
<dbReference type="UniPathway" id="UPA00035">
    <property type="reaction ID" value="UER00044"/>
</dbReference>
<dbReference type="GO" id="GO:0005829">
    <property type="term" value="C:cytosol"/>
    <property type="evidence" value="ECO:0007669"/>
    <property type="project" value="TreeGrafter"/>
</dbReference>
<sequence length="249" mass="28024">MSKLNVFFTAGCIPGLDILELLKTLQTAGVDRVEIGMPYSDPIVDGPIIQEANKVALANGMSIEKLLKALKNLKNEVSIPVSLMGYLNPVMQYGVEKFVKEAKSCGVEGLIIPDLPAEYFEKEYADLFRENDLKFTFIITPQTTPERIDYFQSLSDGFLYAVSDNSITGKKLNQNKREEYFKALKNLKLKNELYIGFGIRDKSDFDYVTQFANGAIIGTAFLEALQKDDKNYLTTAEKFIKEIKGLKKK</sequence>
<keyword evidence="6 8" id="KW-0456">Lyase</keyword>
<dbReference type="InterPro" id="IPR002028">
    <property type="entry name" value="Trp_synthase_suA"/>
</dbReference>
<comment type="pathway">
    <text evidence="1 8">Amino-acid biosynthesis; L-tryptophan biosynthesis; L-tryptophan from chorismate: step 5/5.</text>
</comment>
<evidence type="ECO:0000256" key="5">
    <source>
        <dbReference type="ARBA" id="ARBA00023141"/>
    </source>
</evidence>
<proteinExistence type="inferred from homology"/>
<dbReference type="InterPro" id="IPR013785">
    <property type="entry name" value="Aldolase_TIM"/>
</dbReference>
<dbReference type="SUPFAM" id="SSF51366">
    <property type="entry name" value="Ribulose-phoshate binding barrel"/>
    <property type="match status" value="1"/>
</dbReference>
<dbReference type="AlphaFoldDB" id="A0A383U2P7"/>
<comment type="subunit">
    <text evidence="2 8">Tetramer of two alpha and two beta chains.</text>
</comment>
<dbReference type="EMBL" id="UNSC01000008">
    <property type="protein sequence ID" value="SZD74164.1"/>
    <property type="molecule type" value="Genomic_DNA"/>
</dbReference>
<feature type="active site" description="Proton acceptor" evidence="8">
    <location>
        <position position="34"/>
    </location>
</feature>
<dbReference type="CDD" id="cd04724">
    <property type="entry name" value="Tryptophan_synthase_alpha"/>
    <property type="match status" value="1"/>
</dbReference>
<dbReference type="HAMAP" id="MF_00131">
    <property type="entry name" value="Trp_synth_alpha"/>
    <property type="match status" value="1"/>
</dbReference>
<evidence type="ECO:0000313" key="10">
    <source>
        <dbReference type="EMBL" id="SZD74164.1"/>
    </source>
</evidence>
<dbReference type="RefSeq" id="WP_119059784.1">
    <property type="nucleotide sequence ID" value="NZ_UNSC01000008.1"/>
</dbReference>
<dbReference type="Gene3D" id="3.20.20.70">
    <property type="entry name" value="Aldolase class I"/>
    <property type="match status" value="1"/>
</dbReference>
<dbReference type="EC" id="4.2.1.20" evidence="8"/>
<keyword evidence="5 8" id="KW-0057">Aromatic amino acid biosynthesis</keyword>
<accession>A0A383U2P7</accession>
<keyword evidence="4 8" id="KW-0822">Tryptophan biosynthesis</keyword>